<dbReference type="EMBL" id="JBHTMU010000018">
    <property type="protein sequence ID" value="MFD1343069.1"/>
    <property type="molecule type" value="Genomic_DNA"/>
</dbReference>
<dbReference type="RefSeq" id="WP_386803679.1">
    <property type="nucleotide sequence ID" value="NZ_JBHTMU010000018.1"/>
</dbReference>
<dbReference type="CDD" id="cd03809">
    <property type="entry name" value="GT4_MtfB-like"/>
    <property type="match status" value="1"/>
</dbReference>
<dbReference type="Proteomes" id="UP001597135">
    <property type="component" value="Unassembled WGS sequence"/>
</dbReference>
<reference evidence="5" key="1">
    <citation type="journal article" date="2019" name="Int. J. Syst. Evol. Microbiol.">
        <title>The Global Catalogue of Microorganisms (GCM) 10K type strain sequencing project: providing services to taxonomists for standard genome sequencing and annotation.</title>
        <authorList>
            <consortium name="The Broad Institute Genomics Platform"/>
            <consortium name="The Broad Institute Genome Sequencing Center for Infectious Disease"/>
            <person name="Wu L."/>
            <person name="Ma J."/>
        </authorList>
    </citation>
    <scope>NUCLEOTIDE SEQUENCE [LARGE SCALE GENOMIC DNA]</scope>
    <source>
        <strain evidence="5">CCUG 62953</strain>
    </source>
</reference>
<protein>
    <submittedName>
        <fullName evidence="4">Glycosyltransferase family 4 protein</fullName>
    </submittedName>
</protein>
<keyword evidence="5" id="KW-1185">Reference proteome</keyword>
<feature type="domain" description="Glycosyltransferase subfamily 4-like N-terminal" evidence="3">
    <location>
        <begin position="95"/>
        <end position="164"/>
    </location>
</feature>
<dbReference type="InterPro" id="IPR001296">
    <property type="entry name" value="Glyco_trans_1"/>
</dbReference>
<dbReference type="InterPro" id="IPR028098">
    <property type="entry name" value="Glyco_trans_4-like_N"/>
</dbReference>
<gene>
    <name evidence="4" type="ORF">ACFQ4E_11620</name>
</gene>
<comment type="caution">
    <text evidence="4">The sequence shown here is derived from an EMBL/GenBank/DDBJ whole genome shotgun (WGS) entry which is preliminary data.</text>
</comment>
<evidence type="ECO:0000256" key="1">
    <source>
        <dbReference type="ARBA" id="ARBA00022679"/>
    </source>
</evidence>
<feature type="domain" description="Glycosyl transferase family 1" evidence="2">
    <location>
        <begin position="184"/>
        <end position="330"/>
    </location>
</feature>
<organism evidence="4 5">
    <name type="scientific">Litorisediminicola beolgyonensis</name>
    <dbReference type="NCBI Taxonomy" id="1173614"/>
    <lineage>
        <taxon>Bacteria</taxon>
        <taxon>Pseudomonadati</taxon>
        <taxon>Pseudomonadota</taxon>
        <taxon>Alphaproteobacteria</taxon>
        <taxon>Rhodobacterales</taxon>
        <taxon>Paracoccaceae</taxon>
        <taxon>Litorisediminicola</taxon>
    </lineage>
</organism>
<name>A0ABW3ZIX5_9RHOB</name>
<dbReference type="Pfam" id="PF00534">
    <property type="entry name" value="Glycos_transf_1"/>
    <property type="match status" value="1"/>
</dbReference>
<evidence type="ECO:0000313" key="5">
    <source>
        <dbReference type="Proteomes" id="UP001597135"/>
    </source>
</evidence>
<sequence>MMEMVVNGRFLCRPTLGVDRVARELVAALLARRDAPALRALHPEAEAWDVPAALSATAVPGPGSGALWEQAALARATEGRWCLSLCNTGPLALRRQVVMLHDAQAWDAAESYRPAFRRWYRWLQPRLARRAALVLTVSQHSRARLERHGVVPEGHAQVIPNGADHILRTDADPRILERHDLQRRGFFLTLGAQARHKNLALAIDAHRLSPERLPLVIAGGGGSVFAGHETPDPPGVLRIGRVSDAELRALYEHAAGFLMPSRTEGFGLPALEAMLCGCPVLASTGGALPETCGEAAVLLDPDAPEAWSRKMTRLLRAPSHAAALSEAGRAHARRYTWAASAERLARHLAALPS</sequence>
<accession>A0ABW3ZIX5</accession>
<dbReference type="SUPFAM" id="SSF53756">
    <property type="entry name" value="UDP-Glycosyltransferase/glycogen phosphorylase"/>
    <property type="match status" value="1"/>
</dbReference>
<evidence type="ECO:0000259" key="2">
    <source>
        <dbReference type="Pfam" id="PF00534"/>
    </source>
</evidence>
<keyword evidence="1" id="KW-0808">Transferase</keyword>
<proteinExistence type="predicted"/>
<evidence type="ECO:0000313" key="4">
    <source>
        <dbReference type="EMBL" id="MFD1343069.1"/>
    </source>
</evidence>
<dbReference type="Pfam" id="PF13439">
    <property type="entry name" value="Glyco_transf_4"/>
    <property type="match status" value="1"/>
</dbReference>
<dbReference type="PANTHER" id="PTHR46401">
    <property type="entry name" value="GLYCOSYLTRANSFERASE WBBK-RELATED"/>
    <property type="match status" value="1"/>
</dbReference>
<dbReference type="Gene3D" id="3.40.50.2000">
    <property type="entry name" value="Glycogen Phosphorylase B"/>
    <property type="match status" value="2"/>
</dbReference>
<evidence type="ECO:0000259" key="3">
    <source>
        <dbReference type="Pfam" id="PF13439"/>
    </source>
</evidence>
<dbReference type="PANTHER" id="PTHR46401:SF2">
    <property type="entry name" value="GLYCOSYLTRANSFERASE WBBK-RELATED"/>
    <property type="match status" value="1"/>
</dbReference>